<evidence type="ECO:0000256" key="8">
    <source>
        <dbReference type="ARBA" id="ARBA00023125"/>
    </source>
</evidence>
<comment type="similarity">
    <text evidence="1 15">Belongs to the helicase family. RecG subfamily.</text>
</comment>
<evidence type="ECO:0000259" key="16">
    <source>
        <dbReference type="PROSITE" id="PS51192"/>
    </source>
</evidence>
<comment type="caution">
    <text evidence="18">The sequence shown here is derived from an EMBL/GenBank/DDBJ whole genome shotgun (WGS) entry which is preliminary data.</text>
</comment>
<dbReference type="PROSITE" id="PS51192">
    <property type="entry name" value="HELICASE_ATP_BIND_1"/>
    <property type="match status" value="1"/>
</dbReference>
<dbReference type="NCBIfam" id="TIGR00643">
    <property type="entry name" value="recG"/>
    <property type="match status" value="1"/>
</dbReference>
<name>A0A934R684_9BACT</name>
<evidence type="ECO:0000256" key="14">
    <source>
        <dbReference type="ARBA" id="ARBA00048988"/>
    </source>
</evidence>
<keyword evidence="11" id="KW-0413">Isomerase</keyword>
<reference evidence="18" key="1">
    <citation type="submission" date="2021-01" db="EMBL/GenBank/DDBJ databases">
        <title>Modified the classification status of verrucomicrobia.</title>
        <authorList>
            <person name="Feng X."/>
        </authorList>
    </citation>
    <scope>NUCLEOTIDE SEQUENCE</scope>
    <source>
        <strain evidence="18">JCM 18052</strain>
    </source>
</reference>
<dbReference type="SUPFAM" id="SSF50249">
    <property type="entry name" value="Nucleic acid-binding proteins"/>
    <property type="match status" value="1"/>
</dbReference>
<evidence type="ECO:0000259" key="17">
    <source>
        <dbReference type="PROSITE" id="PS51194"/>
    </source>
</evidence>
<sequence>MISADTDLASASLLPSKEVTALAAAGFTTAVDLLDHLPKRYEDRRRFDAFPTQPTAASVCLRGMVVDASLKHFGSHRKFYEALVMDGAGGVFGSGKITCRWFNMPFIQKLVATGHEVSVFGKVKEANGRLIIDHPEFEILREDDAESIHIERIVPIYRNIAGIAQRRLREIIHSLLHQIDAGTLRGVADDVEGQPRLQTFKDVHFPEFIERAHEARRRFALEEFFALQLNVVWRRSRYGEQSGRVLGKTTRYLKSFHASLPFDLTGAQKRSIKEILADMRSSRPMNRLLQGDVGSGKTFVAMAAMLLAIESGCQAALMAPTQILAEQHYLTFRNWLEPLGIRVALRTANRDEGNHLEMSGDPQIIIGTHALLYDAVSFRDLGLIVIDEQHKFGVAQRASLIRQGVVPDVLVMTATPIPRTLTMTIYGDLDVSILDEKPPGRSRITTAVRIAPKQTDVTKFVKDQLALGRQAYLVYPLVEESETLKAESATEAFEKWKKRLSPHEVGLIHGKLRPEEKEAVMRRFREGEAAALVSTTVIEVGVDVPNASVMILHHAERFGLAQLHQLRGRIGRGGHKGYCVLLTDGKNPESLEKLKVLEKTSDGFEIAEADLRLRGPGDVLGTVQSGLADLKFTDFLADTALLREARALADKTLEEDPHLEGIHRNLKSLIQDSDAAARLPSTA</sequence>
<keyword evidence="7 15" id="KW-0067">ATP-binding</keyword>
<accession>A0A934R684</accession>
<gene>
    <name evidence="18" type="primary">recG</name>
    <name evidence="18" type="ORF">JIN84_13995</name>
</gene>
<evidence type="ECO:0000313" key="19">
    <source>
        <dbReference type="Proteomes" id="UP000600139"/>
    </source>
</evidence>
<dbReference type="GO" id="GO:0043138">
    <property type="term" value="F:3'-5' DNA helicase activity"/>
    <property type="evidence" value="ECO:0007669"/>
    <property type="project" value="UniProtKB-EC"/>
</dbReference>
<evidence type="ECO:0000256" key="7">
    <source>
        <dbReference type="ARBA" id="ARBA00022840"/>
    </source>
</evidence>
<dbReference type="GO" id="GO:0006281">
    <property type="term" value="P:DNA repair"/>
    <property type="evidence" value="ECO:0007669"/>
    <property type="project" value="UniProtKB-UniRule"/>
</dbReference>
<evidence type="ECO:0000256" key="6">
    <source>
        <dbReference type="ARBA" id="ARBA00022806"/>
    </source>
</evidence>
<feature type="domain" description="Helicase ATP-binding" evidence="16">
    <location>
        <begin position="278"/>
        <end position="434"/>
    </location>
</feature>
<evidence type="ECO:0000256" key="4">
    <source>
        <dbReference type="ARBA" id="ARBA00022763"/>
    </source>
</evidence>
<proteinExistence type="inferred from homology"/>
<evidence type="ECO:0000256" key="1">
    <source>
        <dbReference type="ARBA" id="ARBA00007504"/>
    </source>
</evidence>
<organism evidence="18 19">
    <name type="scientific">Luteolibacter yonseiensis</name>
    <dbReference type="NCBI Taxonomy" id="1144680"/>
    <lineage>
        <taxon>Bacteria</taxon>
        <taxon>Pseudomonadati</taxon>
        <taxon>Verrucomicrobiota</taxon>
        <taxon>Verrucomicrobiia</taxon>
        <taxon>Verrucomicrobiales</taxon>
        <taxon>Verrucomicrobiaceae</taxon>
        <taxon>Luteolibacter</taxon>
    </lineage>
</organism>
<dbReference type="InterPro" id="IPR004609">
    <property type="entry name" value="ATP-dep_DNA_helicase_RecG"/>
</dbReference>
<keyword evidence="3 15" id="KW-0547">Nucleotide-binding</keyword>
<keyword evidence="9 15" id="KW-0233">DNA recombination</keyword>
<evidence type="ECO:0000256" key="5">
    <source>
        <dbReference type="ARBA" id="ARBA00022801"/>
    </source>
</evidence>
<evidence type="ECO:0000256" key="12">
    <source>
        <dbReference type="ARBA" id="ARBA00034617"/>
    </source>
</evidence>
<dbReference type="InterPro" id="IPR014001">
    <property type="entry name" value="Helicase_ATP-bd"/>
</dbReference>
<dbReference type="InterPro" id="IPR027417">
    <property type="entry name" value="P-loop_NTPase"/>
</dbReference>
<dbReference type="PROSITE" id="PS51194">
    <property type="entry name" value="HELICASE_CTER"/>
    <property type="match status" value="1"/>
</dbReference>
<dbReference type="InterPro" id="IPR033454">
    <property type="entry name" value="RecG_wedge"/>
</dbReference>
<keyword evidence="10 15" id="KW-0234">DNA repair</keyword>
<evidence type="ECO:0000313" key="18">
    <source>
        <dbReference type="EMBL" id="MBK1816733.1"/>
    </source>
</evidence>
<keyword evidence="6 15" id="KW-0347">Helicase</keyword>
<comment type="function">
    <text evidence="15">Plays a critical role in recombination and DNA repair. Helps process Holliday junction intermediates to mature products by catalyzing branch migration. Has replication fork regression activity, unwinds stalled or blocked replication forks to make a HJ that can be resolved. Has a DNA unwinding activity characteristic of a DNA helicase with 3'-5' polarity.</text>
</comment>
<evidence type="ECO:0000256" key="9">
    <source>
        <dbReference type="ARBA" id="ARBA00023172"/>
    </source>
</evidence>
<protein>
    <recommendedName>
        <fullName evidence="2 15">ATP-dependent DNA helicase RecG</fullName>
        <ecNumber evidence="13 15">5.6.2.4</ecNumber>
    </recommendedName>
</protein>
<dbReference type="AlphaFoldDB" id="A0A934R684"/>
<dbReference type="Gene3D" id="2.40.50.140">
    <property type="entry name" value="Nucleic acid-binding proteins"/>
    <property type="match status" value="1"/>
</dbReference>
<dbReference type="CDD" id="cd04488">
    <property type="entry name" value="RecG_wedge_OBF"/>
    <property type="match status" value="1"/>
</dbReference>
<dbReference type="NCBIfam" id="NF008168">
    <property type="entry name" value="PRK10917.2-2"/>
    <property type="match status" value="1"/>
</dbReference>
<dbReference type="InterPro" id="IPR001650">
    <property type="entry name" value="Helicase_C-like"/>
</dbReference>
<evidence type="ECO:0000256" key="3">
    <source>
        <dbReference type="ARBA" id="ARBA00022741"/>
    </source>
</evidence>
<evidence type="ECO:0000256" key="15">
    <source>
        <dbReference type="RuleBase" id="RU363016"/>
    </source>
</evidence>
<dbReference type="GO" id="GO:0006310">
    <property type="term" value="P:DNA recombination"/>
    <property type="evidence" value="ECO:0007669"/>
    <property type="project" value="UniProtKB-UniRule"/>
</dbReference>
<dbReference type="Pfam" id="PF17191">
    <property type="entry name" value="RecG_wedge"/>
    <property type="match status" value="1"/>
</dbReference>
<comment type="catalytic activity">
    <reaction evidence="12 15">
        <text>Couples ATP hydrolysis with the unwinding of duplex DNA by translocating in the 3'-5' direction.</text>
        <dbReference type="EC" id="5.6.2.4"/>
    </reaction>
</comment>
<keyword evidence="19" id="KW-1185">Reference proteome</keyword>
<dbReference type="Gene3D" id="3.40.50.300">
    <property type="entry name" value="P-loop containing nucleotide triphosphate hydrolases"/>
    <property type="match status" value="2"/>
</dbReference>
<keyword evidence="5 15" id="KW-0378">Hydrolase</keyword>
<dbReference type="PANTHER" id="PTHR47964:SF1">
    <property type="entry name" value="ATP-DEPENDENT DNA HELICASE HOMOLOG RECG, CHLOROPLASTIC"/>
    <property type="match status" value="1"/>
</dbReference>
<dbReference type="Proteomes" id="UP000600139">
    <property type="component" value="Unassembled WGS sequence"/>
</dbReference>
<dbReference type="SUPFAM" id="SSF52540">
    <property type="entry name" value="P-loop containing nucleoside triphosphate hydrolases"/>
    <property type="match status" value="2"/>
</dbReference>
<dbReference type="Pfam" id="PF19833">
    <property type="entry name" value="RecG_dom3_C"/>
    <property type="match status" value="1"/>
</dbReference>
<dbReference type="RefSeq" id="WP_200351660.1">
    <property type="nucleotide sequence ID" value="NZ_BAABHZ010000006.1"/>
</dbReference>
<dbReference type="GO" id="GO:0005524">
    <property type="term" value="F:ATP binding"/>
    <property type="evidence" value="ECO:0007669"/>
    <property type="project" value="UniProtKB-KW"/>
</dbReference>
<feature type="domain" description="Helicase C-terminal" evidence="17">
    <location>
        <begin position="456"/>
        <end position="612"/>
    </location>
</feature>
<evidence type="ECO:0000256" key="13">
    <source>
        <dbReference type="ARBA" id="ARBA00034808"/>
    </source>
</evidence>
<keyword evidence="8" id="KW-0238">DNA-binding</keyword>
<dbReference type="EMBL" id="JAENIK010000011">
    <property type="protein sequence ID" value="MBK1816733.1"/>
    <property type="molecule type" value="Genomic_DNA"/>
</dbReference>
<dbReference type="InterPro" id="IPR012340">
    <property type="entry name" value="NA-bd_OB-fold"/>
</dbReference>
<dbReference type="GO" id="GO:0003677">
    <property type="term" value="F:DNA binding"/>
    <property type="evidence" value="ECO:0007669"/>
    <property type="project" value="UniProtKB-KW"/>
</dbReference>
<dbReference type="CDD" id="cd17992">
    <property type="entry name" value="DEXHc_RecG"/>
    <property type="match status" value="1"/>
</dbReference>
<evidence type="ECO:0000256" key="2">
    <source>
        <dbReference type="ARBA" id="ARBA00017846"/>
    </source>
</evidence>
<evidence type="ECO:0000256" key="10">
    <source>
        <dbReference type="ARBA" id="ARBA00023204"/>
    </source>
</evidence>
<dbReference type="EC" id="5.6.2.4" evidence="13 15"/>
<dbReference type="GO" id="GO:0016787">
    <property type="term" value="F:hydrolase activity"/>
    <property type="evidence" value="ECO:0007669"/>
    <property type="project" value="UniProtKB-KW"/>
</dbReference>
<dbReference type="SMART" id="SM00490">
    <property type="entry name" value="HELICc"/>
    <property type="match status" value="1"/>
</dbReference>
<comment type="catalytic activity">
    <reaction evidence="14 15">
        <text>ATP + H2O = ADP + phosphate + H(+)</text>
        <dbReference type="Rhea" id="RHEA:13065"/>
        <dbReference type="ChEBI" id="CHEBI:15377"/>
        <dbReference type="ChEBI" id="CHEBI:15378"/>
        <dbReference type="ChEBI" id="CHEBI:30616"/>
        <dbReference type="ChEBI" id="CHEBI:43474"/>
        <dbReference type="ChEBI" id="CHEBI:456216"/>
        <dbReference type="EC" id="5.6.2.4"/>
    </reaction>
</comment>
<dbReference type="PANTHER" id="PTHR47964">
    <property type="entry name" value="ATP-DEPENDENT DNA HELICASE HOMOLOG RECG, CHLOROPLASTIC"/>
    <property type="match status" value="1"/>
</dbReference>
<dbReference type="SMART" id="SM00487">
    <property type="entry name" value="DEXDc"/>
    <property type="match status" value="1"/>
</dbReference>
<dbReference type="Pfam" id="PF00270">
    <property type="entry name" value="DEAD"/>
    <property type="match status" value="1"/>
</dbReference>
<dbReference type="Pfam" id="PF00271">
    <property type="entry name" value="Helicase_C"/>
    <property type="match status" value="1"/>
</dbReference>
<dbReference type="InterPro" id="IPR045562">
    <property type="entry name" value="RecG_dom3_C"/>
</dbReference>
<dbReference type="NCBIfam" id="NF008165">
    <property type="entry name" value="PRK10917.1-3"/>
    <property type="match status" value="1"/>
</dbReference>
<dbReference type="InterPro" id="IPR047112">
    <property type="entry name" value="RecG/Mfd"/>
</dbReference>
<evidence type="ECO:0000256" key="11">
    <source>
        <dbReference type="ARBA" id="ARBA00023235"/>
    </source>
</evidence>
<dbReference type="InterPro" id="IPR011545">
    <property type="entry name" value="DEAD/DEAH_box_helicase_dom"/>
</dbReference>
<keyword evidence="4 15" id="KW-0227">DNA damage</keyword>